<evidence type="ECO:0000313" key="2">
    <source>
        <dbReference type="Proteomes" id="UP000477911"/>
    </source>
</evidence>
<reference evidence="1 2" key="1">
    <citation type="submission" date="2019-12" db="EMBL/GenBank/DDBJ databases">
        <authorList>
            <person name="Li M."/>
        </authorList>
    </citation>
    <scope>NUCLEOTIDE SEQUENCE [LARGE SCALE GENOMIC DNA]</scope>
    <source>
        <strain evidence="1 2">GBMRC 2024</strain>
    </source>
</reference>
<dbReference type="Proteomes" id="UP000477911">
    <property type="component" value="Unassembled WGS sequence"/>
</dbReference>
<proteinExistence type="predicted"/>
<organism evidence="1 2">
    <name type="scientific">Pseudooceanicola albus</name>
    <dbReference type="NCBI Taxonomy" id="2692189"/>
    <lineage>
        <taxon>Bacteria</taxon>
        <taxon>Pseudomonadati</taxon>
        <taxon>Pseudomonadota</taxon>
        <taxon>Alphaproteobacteria</taxon>
        <taxon>Rhodobacterales</taxon>
        <taxon>Paracoccaceae</taxon>
        <taxon>Pseudooceanicola</taxon>
    </lineage>
</organism>
<keyword evidence="2" id="KW-1185">Reference proteome</keyword>
<dbReference type="InterPro" id="IPR013324">
    <property type="entry name" value="RNA_pol_sigma_r3/r4-like"/>
</dbReference>
<evidence type="ECO:0000313" key="1">
    <source>
        <dbReference type="EMBL" id="MXN17714.1"/>
    </source>
</evidence>
<dbReference type="AlphaFoldDB" id="A0A6L7G033"/>
<gene>
    <name evidence="1" type="ORF">GR170_07710</name>
</gene>
<comment type="caution">
    <text evidence="1">The sequence shown here is derived from an EMBL/GenBank/DDBJ whole genome shotgun (WGS) entry which is preliminary data.</text>
</comment>
<dbReference type="SUPFAM" id="SSF88659">
    <property type="entry name" value="Sigma3 and sigma4 domains of RNA polymerase sigma factors"/>
    <property type="match status" value="1"/>
</dbReference>
<accession>A0A6L7G033</accession>
<dbReference type="EMBL" id="WUMU01000005">
    <property type="protein sequence ID" value="MXN17714.1"/>
    <property type="molecule type" value="Genomic_DNA"/>
</dbReference>
<protein>
    <submittedName>
        <fullName evidence="1">LuxR family transcriptional regulator</fullName>
    </submittedName>
</protein>
<name>A0A6L7G033_9RHOB</name>
<sequence length="337" mass="37977">MVAMGNFPVISIWDGCDPKLASAVAELQRGWGPFSAAKGTANIWHLDRLLEDLIDPAVAALVASSPIISRRFILGAWDGKAFSEALAELGSYRAAAKAQHLLLKSLVTRSGEGTEPDRELIATLETLVDLLRACAWKPPERPVVQGEGLAARRLNRRRYTGYCRFCGALAEFSEISEGVMPAALSDPEEKLKFSTYYCSAHRPQLRDELKAAWRVNPAYRRAMRSLEWFDQELKRLSRQAGVRRMVLAQTGDPLTDCYYHRYVEENDLRAGDEAELRQHARRLVDARMTDRKKQILILERAHFSHAEIAERLGVERQAVSKALKTIPKGFRHLLLRG</sequence>
<dbReference type="RefSeq" id="WP_160893293.1">
    <property type="nucleotide sequence ID" value="NZ_WUMU01000005.1"/>
</dbReference>